<evidence type="ECO:0000256" key="1">
    <source>
        <dbReference type="SAM" id="MobiDB-lite"/>
    </source>
</evidence>
<proteinExistence type="predicted"/>
<dbReference type="EMBL" id="ADBV01001007">
    <property type="protein sequence ID" value="EJW85758.1"/>
    <property type="molecule type" value="Genomic_DNA"/>
</dbReference>
<dbReference type="InterPro" id="IPR025750">
    <property type="entry name" value="DPF1-3_N"/>
</dbReference>
<feature type="compositionally biased region" description="Acidic residues" evidence="1">
    <location>
        <begin position="143"/>
        <end position="161"/>
    </location>
</feature>
<name>J9EUA7_WUCBA</name>
<organism evidence="3 4">
    <name type="scientific">Wuchereria bancrofti</name>
    <dbReference type="NCBI Taxonomy" id="6293"/>
    <lineage>
        <taxon>Eukaryota</taxon>
        <taxon>Metazoa</taxon>
        <taxon>Ecdysozoa</taxon>
        <taxon>Nematoda</taxon>
        <taxon>Chromadorea</taxon>
        <taxon>Rhabditida</taxon>
        <taxon>Spirurina</taxon>
        <taxon>Spiruromorpha</taxon>
        <taxon>Filarioidea</taxon>
        <taxon>Onchocercidae</taxon>
        <taxon>Wuchereria</taxon>
    </lineage>
</organism>
<feature type="domain" description="DPF1-3 N-terminal" evidence="2">
    <location>
        <begin position="4"/>
        <end position="74"/>
    </location>
</feature>
<protein>
    <submittedName>
        <fullName evidence="3">Zinc finger protein</fullName>
    </submittedName>
</protein>
<evidence type="ECO:0000313" key="4">
    <source>
        <dbReference type="Proteomes" id="UP000004810"/>
    </source>
</evidence>
<evidence type="ECO:0000259" key="2">
    <source>
        <dbReference type="Pfam" id="PF14051"/>
    </source>
</evidence>
<dbReference type="Pfam" id="PF14051">
    <property type="entry name" value="DPF1-3_N"/>
    <property type="match status" value="1"/>
</dbReference>
<sequence>MISESLYIEMMKNCSKWNSRVETERKGRYTVLDPQTGIAQHPSHHAIYELSNRYPPSNPSQYCTYGSRRWKKRKSAPTSDATEMKYILECNPTISDVINQASSAGQDPTDFQSLTAMANSSLENHFTEKRKVYVMKEPGVDMEVEEASEEDPGEASDEEEWSDGRKNVKGGVLQEGVVADEKMRQPLCGAKYKSRPGLNYHRAHVHADNVSPSTTPQPAHRID</sequence>
<dbReference type="Proteomes" id="UP000004810">
    <property type="component" value="Unassembled WGS sequence"/>
</dbReference>
<reference evidence="4" key="1">
    <citation type="submission" date="2012-08" db="EMBL/GenBank/DDBJ databases">
        <title>The Genome Sequence of Wuchereria bancrofti.</title>
        <authorList>
            <person name="Nutman T.B."/>
            <person name="Fink D.L."/>
            <person name="Russ C."/>
            <person name="Young S."/>
            <person name="Zeng Q."/>
            <person name="Koehrsen M."/>
            <person name="Alvarado L."/>
            <person name="Berlin A."/>
            <person name="Chapman S.B."/>
            <person name="Chen Z."/>
            <person name="Freedman E."/>
            <person name="Gellesch M."/>
            <person name="Goldberg J."/>
            <person name="Griggs A."/>
            <person name="Gujja S."/>
            <person name="Heilman E.R."/>
            <person name="Heiman D."/>
            <person name="Hepburn T."/>
            <person name="Howarth C."/>
            <person name="Jen D."/>
            <person name="Larson L."/>
            <person name="Lewis B."/>
            <person name="Mehta T."/>
            <person name="Park D."/>
            <person name="Pearson M."/>
            <person name="Roberts A."/>
            <person name="Saif S."/>
            <person name="Shea T."/>
            <person name="Shenoy N."/>
            <person name="Sisk P."/>
            <person name="Stolte C."/>
            <person name="Sykes S."/>
            <person name="Walk T."/>
            <person name="White J."/>
            <person name="Yandava C."/>
            <person name="Haas B."/>
            <person name="Henn M.R."/>
            <person name="Nusbaum C."/>
            <person name="Birren B."/>
        </authorList>
    </citation>
    <scope>NUCLEOTIDE SEQUENCE [LARGE SCALE GENOMIC DNA]</scope>
    <source>
        <strain evidence="4">NA</strain>
    </source>
</reference>
<gene>
    <name evidence="3" type="ORF">WUBG_03331</name>
</gene>
<accession>J9EUA7</accession>
<evidence type="ECO:0000313" key="3">
    <source>
        <dbReference type="EMBL" id="EJW85758.1"/>
    </source>
</evidence>
<dbReference type="AlphaFoldDB" id="J9EUA7"/>
<comment type="caution">
    <text evidence="3">The sequence shown here is derived from an EMBL/GenBank/DDBJ whole genome shotgun (WGS) entry which is preliminary data.</text>
</comment>
<feature type="region of interest" description="Disordered" evidence="1">
    <location>
        <begin position="143"/>
        <end position="223"/>
    </location>
</feature>